<dbReference type="InterPro" id="IPR018376">
    <property type="entry name" value="Enoyl-CoA_hyd/isom_CS"/>
</dbReference>
<name>A0A7G9L0R4_9SPHN</name>
<keyword evidence="5" id="KW-1185">Reference proteome</keyword>
<feature type="compositionally biased region" description="Basic and acidic residues" evidence="3">
    <location>
        <begin position="198"/>
        <end position="207"/>
    </location>
</feature>
<accession>A0A7G9L0R4</accession>
<reference evidence="4 5" key="1">
    <citation type="submission" date="2020-08" db="EMBL/GenBank/DDBJ databases">
        <title>Sphingomonas sp. sand1-3 16S ribosomal RNA gene Genome sequencing and assembly.</title>
        <authorList>
            <person name="Kang M."/>
        </authorList>
    </citation>
    <scope>NUCLEOTIDE SEQUENCE [LARGE SCALE GENOMIC DNA]</scope>
    <source>
        <strain evidence="5">sand1-3</strain>
    </source>
</reference>
<feature type="compositionally biased region" description="Basic residues" evidence="3">
    <location>
        <begin position="76"/>
        <end position="87"/>
    </location>
</feature>
<gene>
    <name evidence="4" type="ORF">H8M03_09300</name>
</gene>
<evidence type="ECO:0000313" key="5">
    <source>
        <dbReference type="Proteomes" id="UP000515861"/>
    </source>
</evidence>
<dbReference type="InterPro" id="IPR014748">
    <property type="entry name" value="Enoyl-CoA_hydra_C"/>
</dbReference>
<dbReference type="AlphaFoldDB" id="A0A7G9L0R4"/>
<evidence type="ECO:0000256" key="3">
    <source>
        <dbReference type="SAM" id="MobiDB-lite"/>
    </source>
</evidence>
<feature type="compositionally biased region" description="Basic and acidic residues" evidence="3">
    <location>
        <begin position="223"/>
        <end position="232"/>
    </location>
</feature>
<sequence>MRPPCHHNGVRPSWRDAEKPRRSPCVDHRRGQRDRRRRGSCPGQCGRRPVAARPAHGAAGKGRRANRRPGVPVRRDRGRRNRPRVRRGAVGQRADRHPRRQCRDRGKRAVPQDDARRVGPDHRHQPHRRVRLRPRRHRRPAAKRQRAAGVHRLGRQHQGHSLRRPLRRVETWPARPLAQPGGGICADQPDRERDLPGLCRHADDRPVGRARGAGHRARRSRVAHRDQEHECQRPAGRSRGHRQHDPDAVPAAFARHHRRRADHRRRHQRVTFDAATFAPAHFLWDFADGVATITLNRPERKNPLTFESYDELRNTFRALADAPDVKVVVFTGAGGNFCSGGDVHEIIGPLTRMDRDGLLDFTRMTGDLVRAMRACPQPVIAAVEGICAGAGAIIAMASDLRLAAPDAKVAFLFTRVGLSGADMGACAMLPRIVGHGRAADLLYTGRSLPAGEGHAWGFWNRLSDTVLADAQALARDLAGGPSRAHSVTKRQLDAEWHVSIDQAIEMEAVAQADLMQTRDFTRAYEAFAARQRPVFQGD</sequence>
<dbReference type="NCBIfam" id="NF006107">
    <property type="entry name" value="PRK08258.1"/>
    <property type="match status" value="1"/>
</dbReference>
<dbReference type="PANTHER" id="PTHR43459:SF1">
    <property type="entry name" value="EG:BACN32G11.4 PROTEIN"/>
    <property type="match status" value="1"/>
</dbReference>
<dbReference type="Gene3D" id="1.10.12.10">
    <property type="entry name" value="Lyase 2-enoyl-coa Hydratase, Chain A, domain 2"/>
    <property type="match status" value="1"/>
</dbReference>
<organism evidence="4 5">
    <name type="scientific">Sphingomonas sabuli</name>
    <dbReference type="NCBI Taxonomy" id="2764186"/>
    <lineage>
        <taxon>Bacteria</taxon>
        <taxon>Pseudomonadati</taxon>
        <taxon>Pseudomonadota</taxon>
        <taxon>Alphaproteobacteria</taxon>
        <taxon>Sphingomonadales</taxon>
        <taxon>Sphingomonadaceae</taxon>
        <taxon>Sphingomonas</taxon>
    </lineage>
</organism>
<feature type="compositionally biased region" description="Basic residues" evidence="3">
    <location>
        <begin position="30"/>
        <end position="39"/>
    </location>
</feature>
<feature type="compositionally biased region" description="Basic residues" evidence="3">
    <location>
        <begin position="124"/>
        <end position="146"/>
    </location>
</feature>
<dbReference type="EMBL" id="CP060697">
    <property type="protein sequence ID" value="QNM82213.1"/>
    <property type="molecule type" value="Genomic_DNA"/>
</dbReference>
<dbReference type="SUPFAM" id="SSF52096">
    <property type="entry name" value="ClpP/crotonase"/>
    <property type="match status" value="1"/>
</dbReference>
<dbReference type="InterPro" id="IPR001753">
    <property type="entry name" value="Enoyl-CoA_hydra/iso"/>
</dbReference>
<proteinExistence type="inferred from homology"/>
<dbReference type="Pfam" id="PF00378">
    <property type="entry name" value="ECH_1"/>
    <property type="match status" value="1"/>
</dbReference>
<dbReference type="Gene3D" id="3.90.226.10">
    <property type="entry name" value="2-enoyl-CoA Hydratase, Chain A, domain 1"/>
    <property type="match status" value="1"/>
</dbReference>
<feature type="compositionally biased region" description="Low complexity" evidence="3">
    <location>
        <begin position="46"/>
        <end position="58"/>
    </location>
</feature>
<feature type="compositionally biased region" description="Basic residues" evidence="3">
    <location>
        <begin position="212"/>
        <end position="222"/>
    </location>
</feature>
<feature type="region of interest" description="Disordered" evidence="3">
    <location>
        <begin position="1"/>
        <end position="164"/>
    </location>
</feature>
<dbReference type="GO" id="GO:0003824">
    <property type="term" value="F:catalytic activity"/>
    <property type="evidence" value="ECO:0007669"/>
    <property type="project" value="InterPro"/>
</dbReference>
<dbReference type="PANTHER" id="PTHR43459">
    <property type="entry name" value="ENOYL-COA HYDRATASE"/>
    <property type="match status" value="1"/>
</dbReference>
<dbReference type="PROSITE" id="PS00166">
    <property type="entry name" value="ENOYL_COA_HYDRATASE"/>
    <property type="match status" value="1"/>
</dbReference>
<protein>
    <submittedName>
        <fullName evidence="4">Enoyl-CoA hydratase family protein</fullName>
    </submittedName>
</protein>
<evidence type="ECO:0000256" key="1">
    <source>
        <dbReference type="ARBA" id="ARBA00005254"/>
    </source>
</evidence>
<comment type="similarity">
    <text evidence="1 2">Belongs to the enoyl-CoA hydratase/isomerase family.</text>
</comment>
<feature type="region of interest" description="Disordered" evidence="3">
    <location>
        <begin position="198"/>
        <end position="246"/>
    </location>
</feature>
<feature type="compositionally biased region" description="Basic residues" evidence="3">
    <location>
        <begin position="152"/>
        <end position="164"/>
    </location>
</feature>
<dbReference type="CDD" id="cd06558">
    <property type="entry name" value="crotonase-like"/>
    <property type="match status" value="1"/>
</dbReference>
<feature type="compositionally biased region" description="Basic and acidic residues" evidence="3">
    <location>
        <begin position="110"/>
        <end position="123"/>
    </location>
</feature>
<dbReference type="KEGG" id="ssau:H8M03_09300"/>
<feature type="compositionally biased region" description="Basic and acidic residues" evidence="3">
    <location>
        <begin position="13"/>
        <end position="29"/>
    </location>
</feature>
<feature type="compositionally biased region" description="Basic residues" evidence="3">
    <location>
        <begin position="96"/>
        <end position="108"/>
    </location>
</feature>
<dbReference type="Proteomes" id="UP000515861">
    <property type="component" value="Chromosome"/>
</dbReference>
<evidence type="ECO:0000313" key="4">
    <source>
        <dbReference type="EMBL" id="QNM82213.1"/>
    </source>
</evidence>
<dbReference type="InterPro" id="IPR029045">
    <property type="entry name" value="ClpP/crotonase-like_dom_sf"/>
</dbReference>
<evidence type="ECO:0000256" key="2">
    <source>
        <dbReference type="RuleBase" id="RU003707"/>
    </source>
</evidence>